<dbReference type="GO" id="GO:0003677">
    <property type="term" value="F:DNA binding"/>
    <property type="evidence" value="ECO:0007669"/>
    <property type="project" value="UniProtKB-KW"/>
</dbReference>
<evidence type="ECO:0000259" key="13">
    <source>
        <dbReference type="PROSITE" id="PS52039"/>
    </source>
</evidence>
<dbReference type="HAMAP" id="MF_00952">
    <property type="entry name" value="Topoisom_1_prok"/>
    <property type="match status" value="1"/>
</dbReference>
<feature type="site" description="Interaction with DNA" evidence="10">
    <location>
        <position position="32"/>
    </location>
</feature>
<dbReference type="InterPro" id="IPR023406">
    <property type="entry name" value="Topo_IA_AS"/>
</dbReference>
<keyword evidence="8 10" id="KW-0238">DNA-binding</keyword>
<dbReference type="NCBIfam" id="TIGR01051">
    <property type="entry name" value="topA_bact"/>
    <property type="match status" value="1"/>
</dbReference>
<keyword evidence="5" id="KW-0862">Zinc</keyword>
<evidence type="ECO:0000313" key="14">
    <source>
        <dbReference type="EMBL" id="HAC6521225.1"/>
    </source>
</evidence>
<evidence type="ECO:0000256" key="7">
    <source>
        <dbReference type="ARBA" id="ARBA00023029"/>
    </source>
</evidence>
<dbReference type="InterPro" id="IPR013824">
    <property type="entry name" value="Topo_IA_cen_sub1"/>
</dbReference>
<evidence type="ECO:0000256" key="4">
    <source>
        <dbReference type="ARBA" id="ARBA00022771"/>
    </source>
</evidence>
<dbReference type="EMBL" id="DAAMGC010000030">
    <property type="protein sequence ID" value="HAC6521225.1"/>
    <property type="molecule type" value="Genomic_DNA"/>
</dbReference>
<feature type="site" description="Interaction with DNA" evidence="10">
    <location>
        <position position="135"/>
    </location>
</feature>
<dbReference type="AlphaFoldDB" id="A0A701UKI7"/>
<evidence type="ECO:0000256" key="10">
    <source>
        <dbReference type="HAMAP-Rule" id="MF_00952"/>
    </source>
</evidence>
<dbReference type="GO" id="GO:0005694">
    <property type="term" value="C:chromosome"/>
    <property type="evidence" value="ECO:0007669"/>
    <property type="project" value="InterPro"/>
</dbReference>
<dbReference type="CDD" id="cd03363">
    <property type="entry name" value="TOPRIM_TopoIA_TopoI"/>
    <property type="match status" value="1"/>
</dbReference>
<dbReference type="InterPro" id="IPR028612">
    <property type="entry name" value="Topoisom_1_IA"/>
</dbReference>
<evidence type="ECO:0000256" key="11">
    <source>
        <dbReference type="SAM" id="MobiDB-lite"/>
    </source>
</evidence>
<dbReference type="PROSITE" id="PS52039">
    <property type="entry name" value="TOPO_IA_2"/>
    <property type="match status" value="1"/>
</dbReference>
<comment type="subunit">
    <text evidence="10">Monomer.</text>
</comment>
<dbReference type="InterPro" id="IPR013498">
    <property type="entry name" value="Topo_IA_Znf"/>
</dbReference>
<evidence type="ECO:0000259" key="12">
    <source>
        <dbReference type="PROSITE" id="PS50880"/>
    </source>
</evidence>
<feature type="site" description="Interaction with DNA" evidence="10">
    <location>
        <position position="288"/>
    </location>
</feature>
<dbReference type="Pfam" id="PF01131">
    <property type="entry name" value="Topoisom_bac"/>
    <property type="match status" value="1"/>
</dbReference>
<keyword evidence="6" id="KW-0460">Magnesium</keyword>
<dbReference type="Gene3D" id="2.70.20.10">
    <property type="entry name" value="Topoisomerase I, domain 3"/>
    <property type="match status" value="1"/>
</dbReference>
<evidence type="ECO:0000256" key="6">
    <source>
        <dbReference type="ARBA" id="ARBA00022842"/>
    </source>
</evidence>
<comment type="similarity">
    <text evidence="2 10">Belongs to the type IA topoisomerase family.</text>
</comment>
<feature type="site" description="Interaction with DNA" evidence="10">
    <location>
        <position position="136"/>
    </location>
</feature>
<dbReference type="CDD" id="cd00186">
    <property type="entry name" value="TOP1Ac"/>
    <property type="match status" value="1"/>
</dbReference>
<feature type="compositionally biased region" description="Basic and acidic residues" evidence="11">
    <location>
        <begin position="591"/>
        <end position="603"/>
    </location>
</feature>
<comment type="catalytic activity">
    <reaction evidence="1 10">
        <text>ATP-independent breakage of single-stranded DNA, followed by passage and rejoining.</text>
        <dbReference type="EC" id="5.6.2.1"/>
    </reaction>
</comment>
<evidence type="ECO:0000256" key="3">
    <source>
        <dbReference type="ARBA" id="ARBA00022723"/>
    </source>
</evidence>
<dbReference type="SMART" id="SM00493">
    <property type="entry name" value="TOPRIM"/>
    <property type="match status" value="1"/>
</dbReference>
<reference evidence="14" key="1">
    <citation type="journal article" date="2018" name="Genome Biol.">
        <title>SKESA: strategic k-mer extension for scrupulous assemblies.</title>
        <authorList>
            <person name="Souvorov A."/>
            <person name="Agarwala R."/>
            <person name="Lipman D.J."/>
        </authorList>
    </citation>
    <scope>NUCLEOTIDE SEQUENCE</scope>
    <source>
        <strain evidence="14">74-85</strain>
    </source>
</reference>
<sequence length="675" mass="73973">MTTLVIVESVKKVEKIGPMLGNGYKVMASVGHVRDLPQKEIGIELPSYALTYEPTDRGKSIVAKLRAAASESDRVILATDPDREGEAIAWHLAEMLRLKNPERVTFTAITKDKILAAFASPRPLDMQRVYAQEARRALDRMIGYRVSPALSDATGQRLGAGRVQSAAVRLVVERERAIGAFKSTQHYGAELVFNNDDATSWKAQWDTKPHLADGETYLLDAELAKQAAAVRNVVVTDYEDSEKGKAPAAPFTTSTMQLAAGQRLKFKPKRTMELAQKLYEQGAITYHRTDSPNMDEEGIADIAAYAAGAGLPMADKPRKWKAKDNAQEGHEAIRPTHVADLDCGEDDDEKALYRLIWQRAVASQLADAMYAVRTVRLAGDAAGTPVSFKATGRTLLSPGWQAVYVEDAKDENDEPDEESNNPIPALAIDAALVADDGRVLTKKTKPPVRFKQPTLVMEMERLGIGRPSTYAAIMENITGREYIIADKKEYLSPTPVGELVCDGLVDRFRFIDLDYTRGLEEQLDQIAEGKTDYHSVVSAAWTALDDELGSLDSATLPVAHPCPTCSKPLRRIKGQHGFFWACSDRECKTTLPDAKGKPGERKAPPPPTGIACPKCGKELAHRVGTSKPVKRGMKPRPYDFYSCTGFPKCDAKYNTGPDGKPVFGDDAKPAQEVEA</sequence>
<comment type="caution">
    <text evidence="10">Lacks conserved residue(s) required for the propagation of feature annotation.</text>
</comment>
<evidence type="ECO:0000256" key="2">
    <source>
        <dbReference type="ARBA" id="ARBA00009446"/>
    </source>
</evidence>
<feature type="domain" description="Toprim" evidence="12">
    <location>
        <begin position="2"/>
        <end position="111"/>
    </location>
</feature>
<organism evidence="14">
    <name type="scientific">Salmonella enterica subsp. houtenae serovar 45:g,z51:-</name>
    <dbReference type="NCBI Taxonomy" id="1967611"/>
    <lineage>
        <taxon>Bacteria</taxon>
        <taxon>Pseudomonadati</taxon>
        <taxon>Pseudomonadota</taxon>
        <taxon>Gammaproteobacteria</taxon>
        <taxon>Enterobacterales</taxon>
        <taxon>Enterobacteriaceae</taxon>
        <taxon>Salmonella</taxon>
    </lineage>
</organism>
<feature type="active site" description="O-(5'-phospho-DNA)-tyrosine intermediate" evidence="10">
    <location>
        <position position="286"/>
    </location>
</feature>
<dbReference type="PROSITE" id="PS50880">
    <property type="entry name" value="TOPRIM"/>
    <property type="match status" value="1"/>
</dbReference>
<dbReference type="SMART" id="SM00436">
    <property type="entry name" value="TOP1Bc"/>
    <property type="match status" value="1"/>
</dbReference>
<proteinExistence type="inferred from homology"/>
<dbReference type="Gene3D" id="1.10.290.10">
    <property type="entry name" value="Topoisomerase I, domain 4"/>
    <property type="match status" value="1"/>
</dbReference>
<dbReference type="PRINTS" id="PR00417">
    <property type="entry name" value="PRTPISMRASEI"/>
</dbReference>
<keyword evidence="7 10" id="KW-0799">Topoisomerase</keyword>
<dbReference type="InterPro" id="IPR013825">
    <property type="entry name" value="Topo_IA_cen_sub2"/>
</dbReference>
<comment type="caution">
    <text evidence="14">The sequence shown here is derived from an EMBL/GenBank/DDBJ whole genome shotgun (WGS) entry which is preliminary data.</text>
</comment>
<dbReference type="GO" id="GO:0006265">
    <property type="term" value="P:DNA topological change"/>
    <property type="evidence" value="ECO:0007669"/>
    <property type="project" value="UniProtKB-UniRule"/>
</dbReference>
<feature type="domain" description="Topo IA-type catalytic" evidence="13">
    <location>
        <begin position="125"/>
        <end position="548"/>
    </location>
</feature>
<name>A0A701UKI7_SALHO</name>
<dbReference type="InterPro" id="IPR023405">
    <property type="entry name" value="Topo_IA_core_domain"/>
</dbReference>
<dbReference type="Pfam" id="PF01751">
    <property type="entry name" value="Toprim"/>
    <property type="match status" value="1"/>
</dbReference>
<evidence type="ECO:0000256" key="5">
    <source>
        <dbReference type="ARBA" id="ARBA00022833"/>
    </source>
</evidence>
<feature type="site" description="Interaction with DNA" evidence="10">
    <location>
        <position position="480"/>
    </location>
</feature>
<keyword evidence="3" id="KW-0479">Metal-binding</keyword>
<dbReference type="PROSITE" id="PS00396">
    <property type="entry name" value="TOPO_IA_1"/>
    <property type="match status" value="1"/>
</dbReference>
<gene>
    <name evidence="10 14" type="primary">topA</name>
    <name evidence="14" type="ORF">G0B32_21790</name>
</gene>
<dbReference type="InterPro" id="IPR034149">
    <property type="entry name" value="TOPRIM_TopoI"/>
</dbReference>
<dbReference type="SMART" id="SM00437">
    <property type="entry name" value="TOP1Ac"/>
    <property type="match status" value="1"/>
</dbReference>
<dbReference type="InterPro" id="IPR000380">
    <property type="entry name" value="Topo_IA"/>
</dbReference>
<dbReference type="GO" id="GO:0003917">
    <property type="term" value="F:DNA topoisomerase type I (single strand cut, ATP-independent) activity"/>
    <property type="evidence" value="ECO:0007669"/>
    <property type="project" value="UniProtKB-UniRule"/>
</dbReference>
<dbReference type="PANTHER" id="PTHR42785">
    <property type="entry name" value="DNA TOPOISOMERASE, TYPE IA, CORE"/>
    <property type="match status" value="1"/>
</dbReference>
<dbReference type="InterPro" id="IPR003601">
    <property type="entry name" value="Topo_IA_2"/>
</dbReference>
<dbReference type="PANTHER" id="PTHR42785:SF1">
    <property type="entry name" value="DNA TOPOISOMERASE"/>
    <property type="match status" value="1"/>
</dbReference>
<keyword evidence="4" id="KW-0863">Zinc-finger</keyword>
<feature type="site" description="Interaction with DNA" evidence="10">
    <location>
        <position position="139"/>
    </location>
</feature>
<feature type="region of interest" description="Disordered" evidence="11">
    <location>
        <begin position="591"/>
        <end position="611"/>
    </location>
</feature>
<dbReference type="SUPFAM" id="SSF56712">
    <property type="entry name" value="Prokaryotic type I DNA topoisomerase"/>
    <property type="match status" value="1"/>
</dbReference>
<evidence type="ECO:0000256" key="1">
    <source>
        <dbReference type="ARBA" id="ARBA00000213"/>
    </source>
</evidence>
<keyword evidence="9 10" id="KW-0413">Isomerase</keyword>
<feature type="site" description="Interaction with DNA" evidence="10">
    <location>
        <position position="144"/>
    </location>
</feature>
<evidence type="ECO:0000256" key="8">
    <source>
        <dbReference type="ARBA" id="ARBA00023125"/>
    </source>
</evidence>
<dbReference type="Pfam" id="PF01396">
    <property type="entry name" value="Zn_ribbon_Top1"/>
    <property type="match status" value="2"/>
</dbReference>
<protein>
    <recommendedName>
        <fullName evidence="10">DNA topoisomerase 1</fullName>
        <ecNumber evidence="10">5.6.2.1</ecNumber>
    </recommendedName>
    <alternativeName>
        <fullName evidence="10">DNA topoisomerase I</fullName>
    </alternativeName>
</protein>
<dbReference type="InterPro" id="IPR013497">
    <property type="entry name" value="Topo_IA_cen"/>
</dbReference>
<dbReference type="InterPro" id="IPR003602">
    <property type="entry name" value="Topo_IA_DNA-bd_dom"/>
</dbReference>
<comment type="function">
    <text evidence="10">Releases the supercoiling and torsional tension of DNA, which is introduced during the DNA replication and transcription, by transiently cleaving and rejoining one strand of the DNA duplex. Introduces a single-strand break via transesterification at a target site in duplex DNA. The scissile phosphodiester is attacked by the catalytic tyrosine of the enzyme, resulting in the formation of a DNA-(5'-phosphotyrosyl)-enzyme intermediate and the expulsion of a 3'-OH DNA strand. The free DNA strand then undergoes passage around the unbroken strand, thus removing DNA supercoils. Finally, in the religation step, the DNA 3'-OH attacks the covalent intermediate to expel the active-site tyrosine and restore the DNA phosphodiester backbone.</text>
</comment>
<dbReference type="EC" id="5.6.2.1" evidence="10"/>
<dbReference type="InterPro" id="IPR006171">
    <property type="entry name" value="TOPRIM_dom"/>
</dbReference>
<reference evidence="14" key="2">
    <citation type="submission" date="2018-07" db="EMBL/GenBank/DDBJ databases">
        <authorList>
            <consortium name="NCBI Pathogen Detection Project"/>
        </authorList>
    </citation>
    <scope>NUCLEOTIDE SEQUENCE</scope>
    <source>
        <strain evidence="14">74-85</strain>
    </source>
</reference>
<dbReference type="Gene3D" id="3.40.50.140">
    <property type="match status" value="1"/>
</dbReference>
<dbReference type="InterPro" id="IPR005733">
    <property type="entry name" value="TopoI_bac-type"/>
</dbReference>
<dbReference type="GO" id="GO:0008270">
    <property type="term" value="F:zinc ion binding"/>
    <property type="evidence" value="ECO:0007669"/>
    <property type="project" value="UniProtKB-KW"/>
</dbReference>
<evidence type="ECO:0000256" key="9">
    <source>
        <dbReference type="ARBA" id="ARBA00023235"/>
    </source>
</evidence>
<accession>A0A701UKI7</accession>
<dbReference type="InterPro" id="IPR013826">
    <property type="entry name" value="Topo_IA_cen_sub3"/>
</dbReference>
<dbReference type="Gene3D" id="1.10.460.10">
    <property type="entry name" value="Topoisomerase I, domain 2"/>
    <property type="match status" value="1"/>
</dbReference>